<dbReference type="InterPro" id="IPR009003">
    <property type="entry name" value="Peptidase_S1_PA"/>
</dbReference>
<proteinExistence type="predicted"/>
<dbReference type="InterPro" id="IPR012854">
    <property type="entry name" value="Cu_amine_oxidase-like_N"/>
</dbReference>
<keyword evidence="1" id="KW-0378">Hydrolase</keyword>
<dbReference type="Proteomes" id="UP001153387">
    <property type="component" value="Unassembled WGS sequence"/>
</dbReference>
<dbReference type="AlphaFoldDB" id="A0A9X4QMN7"/>
<evidence type="ECO:0000256" key="1">
    <source>
        <dbReference type="ARBA" id="ARBA00022825"/>
    </source>
</evidence>
<dbReference type="InterPro" id="IPR043504">
    <property type="entry name" value="Peptidase_S1_PA_chymotrypsin"/>
</dbReference>
<name>A0A9X4QMN7_9BACL</name>
<feature type="chain" id="PRO_5040914261" evidence="2">
    <location>
        <begin position="22"/>
        <end position="190"/>
    </location>
</feature>
<dbReference type="SUPFAM" id="SSF50494">
    <property type="entry name" value="Trypsin-like serine proteases"/>
    <property type="match status" value="1"/>
</dbReference>
<organism evidence="4 5">
    <name type="scientific">Cohnella ginsengisoli</name>
    <dbReference type="NCBI Taxonomy" id="425004"/>
    <lineage>
        <taxon>Bacteria</taxon>
        <taxon>Bacillati</taxon>
        <taxon>Bacillota</taxon>
        <taxon>Bacilli</taxon>
        <taxon>Bacillales</taxon>
        <taxon>Paenibacillaceae</taxon>
        <taxon>Cohnella</taxon>
    </lineage>
</organism>
<evidence type="ECO:0000259" key="3">
    <source>
        <dbReference type="Pfam" id="PF07833"/>
    </source>
</evidence>
<protein>
    <submittedName>
        <fullName evidence="4">Copper amine oxidase N-terminal domain-containing protein</fullName>
    </submittedName>
</protein>
<dbReference type="InterPro" id="IPR036582">
    <property type="entry name" value="Mao_N_sf"/>
</dbReference>
<dbReference type="Gene3D" id="3.30.457.10">
    <property type="entry name" value="Copper amine oxidase-like, N-terminal domain"/>
    <property type="match status" value="1"/>
</dbReference>
<accession>A0A9X4QMN7</accession>
<dbReference type="Gene3D" id="2.40.10.10">
    <property type="entry name" value="Trypsin-like serine proteases"/>
    <property type="match status" value="1"/>
</dbReference>
<feature type="domain" description="Copper amine oxidase-like N-terminal" evidence="3">
    <location>
        <begin position="29"/>
        <end position="74"/>
    </location>
</feature>
<evidence type="ECO:0000313" key="4">
    <source>
        <dbReference type="EMBL" id="MDG0791913.1"/>
    </source>
</evidence>
<feature type="signal peptide" evidence="2">
    <location>
        <begin position="1"/>
        <end position="21"/>
    </location>
</feature>
<dbReference type="SUPFAM" id="SSF55383">
    <property type="entry name" value="Copper amine oxidase, domain N"/>
    <property type="match status" value="1"/>
</dbReference>
<dbReference type="GO" id="GO:0008236">
    <property type="term" value="F:serine-type peptidase activity"/>
    <property type="evidence" value="ECO:0007669"/>
    <property type="project" value="UniProtKB-KW"/>
</dbReference>
<keyword evidence="5" id="KW-1185">Reference proteome</keyword>
<dbReference type="EMBL" id="JAPDHZ010000003">
    <property type="protein sequence ID" value="MDG0791913.1"/>
    <property type="molecule type" value="Genomic_DNA"/>
</dbReference>
<dbReference type="RefSeq" id="WP_277565752.1">
    <property type="nucleotide sequence ID" value="NZ_JAPDHZ010000003.1"/>
</dbReference>
<dbReference type="Pfam" id="PF07833">
    <property type="entry name" value="Cu_amine_oxidN1"/>
    <property type="match status" value="1"/>
</dbReference>
<keyword evidence="2" id="KW-0732">Signal</keyword>
<gene>
    <name evidence="4" type="ORF">OMP38_14430</name>
</gene>
<sequence>MKKKIALGVLAFSLIAGTAYGANKGIQLVVNGQTVKAEAQIINGVTMVPVRAVGEALGGSASYDKANGRVTVTTPPAASEGLTLEQLNKIGESVGLVYVYDASNNLLGTGSGFITHGDVFVTNAHVAGIGSTIRVEFSSQDAVTLQTKDALFNDAKKGSVWHTLARTSVLATEYGRARESSACIRPWVPS</sequence>
<comment type="caution">
    <text evidence="4">The sequence shown here is derived from an EMBL/GenBank/DDBJ whole genome shotgun (WGS) entry which is preliminary data.</text>
</comment>
<keyword evidence="1" id="KW-0645">Protease</keyword>
<evidence type="ECO:0000313" key="5">
    <source>
        <dbReference type="Proteomes" id="UP001153387"/>
    </source>
</evidence>
<reference evidence="4 5" key="1">
    <citation type="submission" date="2022-10" db="EMBL/GenBank/DDBJ databases">
        <title>Comparative genomic analysis of Cohnella hashimotonis sp. nov., isolated from the International Space Station.</title>
        <authorList>
            <person name="Simpson A."/>
            <person name="Venkateswaran K."/>
        </authorList>
    </citation>
    <scope>NUCLEOTIDE SEQUENCE [LARGE SCALE GENOMIC DNA]</scope>
    <source>
        <strain evidence="4 5">DSM 18997</strain>
    </source>
</reference>
<evidence type="ECO:0000256" key="2">
    <source>
        <dbReference type="SAM" id="SignalP"/>
    </source>
</evidence>
<keyword evidence="1" id="KW-0720">Serine protease</keyword>